<evidence type="ECO:0000313" key="6">
    <source>
        <dbReference type="Proteomes" id="UP000827092"/>
    </source>
</evidence>
<dbReference type="EMBL" id="JAFNEN010000076">
    <property type="protein sequence ID" value="KAG8195881.1"/>
    <property type="molecule type" value="Genomic_DNA"/>
</dbReference>
<dbReference type="GO" id="GO:0005886">
    <property type="term" value="C:plasma membrane"/>
    <property type="evidence" value="ECO:0007669"/>
    <property type="project" value="TreeGrafter"/>
</dbReference>
<keyword evidence="2 4" id="KW-0732">Signal</keyword>
<comment type="caution">
    <text evidence="5">The sequence shown here is derived from an EMBL/GenBank/DDBJ whole genome shotgun (WGS) entry which is preliminary data.</text>
</comment>
<dbReference type="Pfam" id="PF13855">
    <property type="entry name" value="LRR_8"/>
    <property type="match status" value="1"/>
</dbReference>
<evidence type="ECO:0000256" key="2">
    <source>
        <dbReference type="ARBA" id="ARBA00022729"/>
    </source>
</evidence>
<accession>A0AAV6VJU3</accession>
<evidence type="ECO:0000256" key="1">
    <source>
        <dbReference type="ARBA" id="ARBA00022614"/>
    </source>
</evidence>
<dbReference type="PANTHER" id="PTHR24369">
    <property type="entry name" value="ANTIGEN BSP, PUTATIVE-RELATED"/>
    <property type="match status" value="1"/>
</dbReference>
<dbReference type="Gene3D" id="3.80.10.10">
    <property type="entry name" value="Ribonuclease Inhibitor"/>
    <property type="match status" value="1"/>
</dbReference>
<sequence length="311" mass="35776">MLYITVLSILLWTVVCGCPREESIAPKCACKNFGDGPILVCSNVMNAEELIPPIMATNSMDMFAINIVDSSLMYVPSKIFKNTNYAKIRFANSQIMSLSDSDLAFEGLEDTLEEIRATDAHYITSWDWDHLRNMRRLELIDVHLISMYSLDHPFPPLKRLRFLSLGKAEISFIHEEAFQGLENLHMLLLKDNEISEMKRSMLPNPAVQLYTIDLSGNHLADLPKDMFSGMPNLVEVRLSNNRLITLDEDTFSWPFEKLQELLLNGNDFRCDCRMRWLVGIKTPHYFQGVCSLPENLKDVQIRHLTNKVLWC</sequence>
<dbReference type="Proteomes" id="UP000827092">
    <property type="component" value="Unassembled WGS sequence"/>
</dbReference>
<dbReference type="InterPro" id="IPR032675">
    <property type="entry name" value="LRR_dom_sf"/>
</dbReference>
<evidence type="ECO:0000313" key="5">
    <source>
        <dbReference type="EMBL" id="KAG8195881.1"/>
    </source>
</evidence>
<keyword evidence="3" id="KW-0677">Repeat</keyword>
<dbReference type="InterPro" id="IPR003591">
    <property type="entry name" value="Leu-rich_rpt_typical-subtyp"/>
</dbReference>
<gene>
    <name evidence="5" type="ORF">JTE90_001119</name>
</gene>
<proteinExistence type="predicted"/>
<keyword evidence="1" id="KW-0433">Leucine-rich repeat</keyword>
<organism evidence="5 6">
    <name type="scientific">Oedothorax gibbosus</name>
    <dbReference type="NCBI Taxonomy" id="931172"/>
    <lineage>
        <taxon>Eukaryota</taxon>
        <taxon>Metazoa</taxon>
        <taxon>Ecdysozoa</taxon>
        <taxon>Arthropoda</taxon>
        <taxon>Chelicerata</taxon>
        <taxon>Arachnida</taxon>
        <taxon>Araneae</taxon>
        <taxon>Araneomorphae</taxon>
        <taxon>Entelegynae</taxon>
        <taxon>Araneoidea</taxon>
        <taxon>Linyphiidae</taxon>
        <taxon>Erigoninae</taxon>
        <taxon>Oedothorax</taxon>
    </lineage>
</organism>
<feature type="signal peptide" evidence="4">
    <location>
        <begin position="1"/>
        <end position="17"/>
    </location>
</feature>
<name>A0AAV6VJU3_9ARAC</name>
<protein>
    <submittedName>
        <fullName evidence="5">Uncharacterized protein</fullName>
    </submittedName>
</protein>
<dbReference type="AlphaFoldDB" id="A0AAV6VJU3"/>
<dbReference type="PANTHER" id="PTHR24369:SF210">
    <property type="entry name" value="CHAOPTIN-RELATED"/>
    <property type="match status" value="1"/>
</dbReference>
<reference evidence="5 6" key="1">
    <citation type="journal article" date="2022" name="Nat. Ecol. Evol.">
        <title>A masculinizing supergene underlies an exaggerated male reproductive morph in a spider.</title>
        <authorList>
            <person name="Hendrickx F."/>
            <person name="De Corte Z."/>
            <person name="Sonet G."/>
            <person name="Van Belleghem S.M."/>
            <person name="Kostlbacher S."/>
            <person name="Vangestel C."/>
        </authorList>
    </citation>
    <scope>NUCLEOTIDE SEQUENCE [LARGE SCALE GENOMIC DNA]</scope>
    <source>
        <strain evidence="5">W744_W776</strain>
    </source>
</reference>
<feature type="chain" id="PRO_5043563385" evidence="4">
    <location>
        <begin position="18"/>
        <end position="311"/>
    </location>
</feature>
<keyword evidence="6" id="KW-1185">Reference proteome</keyword>
<evidence type="ECO:0000256" key="4">
    <source>
        <dbReference type="SAM" id="SignalP"/>
    </source>
</evidence>
<dbReference type="InterPro" id="IPR001611">
    <property type="entry name" value="Leu-rich_rpt"/>
</dbReference>
<dbReference type="InterPro" id="IPR050541">
    <property type="entry name" value="LRR_TM_domain-containing"/>
</dbReference>
<evidence type="ECO:0000256" key="3">
    <source>
        <dbReference type="ARBA" id="ARBA00022737"/>
    </source>
</evidence>
<dbReference type="SUPFAM" id="SSF52058">
    <property type="entry name" value="L domain-like"/>
    <property type="match status" value="1"/>
</dbReference>
<dbReference type="SMART" id="SM00369">
    <property type="entry name" value="LRR_TYP"/>
    <property type="match status" value="4"/>
</dbReference>